<keyword evidence="3" id="KW-0288">FMN</keyword>
<dbReference type="InterPro" id="IPR003382">
    <property type="entry name" value="Flavoprotein"/>
</dbReference>
<dbReference type="EMBL" id="NKXS01001220">
    <property type="protein sequence ID" value="PIN19797.1"/>
    <property type="molecule type" value="Genomic_DNA"/>
</dbReference>
<protein>
    <recommendedName>
        <fullName evidence="8">phosphopantothenoylcysteine decarboxylase</fullName>
        <ecNumber evidence="8">4.1.1.36</ecNumber>
    </recommendedName>
</protein>
<evidence type="ECO:0000256" key="8">
    <source>
        <dbReference type="ARBA" id="ARBA00066422"/>
    </source>
</evidence>
<dbReference type="AlphaFoldDB" id="A0A2G9HQK9"/>
<gene>
    <name evidence="10" type="ORF">CDL12_07528</name>
</gene>
<organism evidence="10 11">
    <name type="scientific">Handroanthus impetiginosus</name>
    <dbReference type="NCBI Taxonomy" id="429701"/>
    <lineage>
        <taxon>Eukaryota</taxon>
        <taxon>Viridiplantae</taxon>
        <taxon>Streptophyta</taxon>
        <taxon>Embryophyta</taxon>
        <taxon>Tracheophyta</taxon>
        <taxon>Spermatophyta</taxon>
        <taxon>Magnoliopsida</taxon>
        <taxon>eudicotyledons</taxon>
        <taxon>Gunneridae</taxon>
        <taxon>Pentapetalae</taxon>
        <taxon>asterids</taxon>
        <taxon>lamiids</taxon>
        <taxon>Lamiales</taxon>
        <taxon>Bignoniaceae</taxon>
        <taxon>Crescentiina</taxon>
        <taxon>Tabebuia alliance</taxon>
        <taxon>Handroanthus</taxon>
    </lineage>
</organism>
<evidence type="ECO:0000256" key="4">
    <source>
        <dbReference type="ARBA" id="ARBA00022793"/>
    </source>
</evidence>
<keyword evidence="5" id="KW-0173">Coenzyme A biosynthesis</keyword>
<evidence type="ECO:0000256" key="1">
    <source>
        <dbReference type="ARBA" id="ARBA00001917"/>
    </source>
</evidence>
<accession>A0A2G9HQK9</accession>
<dbReference type="GO" id="GO:0004633">
    <property type="term" value="F:phosphopantothenoylcysteine decarboxylase activity"/>
    <property type="evidence" value="ECO:0007669"/>
    <property type="project" value="UniProtKB-EC"/>
</dbReference>
<dbReference type="InterPro" id="IPR036551">
    <property type="entry name" value="Flavin_trans-like"/>
</dbReference>
<dbReference type="PANTHER" id="PTHR14359">
    <property type="entry name" value="HOMO-OLIGOMERIC FLAVIN CONTAINING CYS DECARBOXYLASE FAMILY"/>
    <property type="match status" value="1"/>
</dbReference>
<evidence type="ECO:0000313" key="11">
    <source>
        <dbReference type="Proteomes" id="UP000231279"/>
    </source>
</evidence>
<dbReference type="PANTHER" id="PTHR14359:SF6">
    <property type="entry name" value="PHOSPHOPANTOTHENOYLCYSTEINE DECARBOXYLASE"/>
    <property type="match status" value="1"/>
</dbReference>
<dbReference type="SUPFAM" id="SSF52507">
    <property type="entry name" value="Homo-oligomeric flavin-containing Cys decarboxylases, HFCD"/>
    <property type="match status" value="1"/>
</dbReference>
<evidence type="ECO:0000313" key="10">
    <source>
        <dbReference type="EMBL" id="PIN19797.1"/>
    </source>
</evidence>
<dbReference type="Proteomes" id="UP000231279">
    <property type="component" value="Unassembled WGS sequence"/>
</dbReference>
<dbReference type="EC" id="4.1.1.36" evidence="8"/>
<dbReference type="GO" id="GO:0071513">
    <property type="term" value="C:phosphopantothenoylcysteine decarboxylase complex"/>
    <property type="evidence" value="ECO:0007669"/>
    <property type="project" value="TreeGrafter"/>
</dbReference>
<comment type="caution">
    <text evidence="10">The sequence shown here is derived from an EMBL/GenBank/DDBJ whole genome shotgun (WGS) entry which is preliminary data.</text>
</comment>
<comment type="pathway">
    <text evidence="7">Cofactor biosynthesis; coenzyme A biosynthesis; CoA from (R)-pantothenate: step 3/5.</text>
</comment>
<keyword evidence="2" id="KW-0341">Growth regulation</keyword>
<proteinExistence type="inferred from homology"/>
<name>A0A2G9HQK9_9LAMI</name>
<keyword evidence="11" id="KW-1185">Reference proteome</keyword>
<evidence type="ECO:0000256" key="5">
    <source>
        <dbReference type="ARBA" id="ARBA00022993"/>
    </source>
</evidence>
<reference evidence="11" key="1">
    <citation type="journal article" date="2018" name="Gigascience">
        <title>Genome assembly of the Pink Ipe (Handroanthus impetiginosus, Bignoniaceae), a highly valued, ecologically keystone Neotropical timber forest tree.</title>
        <authorList>
            <person name="Silva-Junior O.B."/>
            <person name="Grattapaglia D."/>
            <person name="Novaes E."/>
            <person name="Collevatti R.G."/>
        </authorList>
    </citation>
    <scope>NUCLEOTIDE SEQUENCE [LARGE SCALE GENOMIC DNA]</scope>
    <source>
        <strain evidence="11">cv. UFG-1</strain>
    </source>
</reference>
<dbReference type="GO" id="GO:0010181">
    <property type="term" value="F:FMN binding"/>
    <property type="evidence" value="ECO:0007669"/>
    <property type="project" value="TreeGrafter"/>
</dbReference>
<comment type="cofactor">
    <cofactor evidence="1">
        <name>FMN</name>
        <dbReference type="ChEBI" id="CHEBI:58210"/>
    </cofactor>
</comment>
<keyword evidence="3" id="KW-0285">Flavoprotein</keyword>
<sequence length="116" mass="12542">MAIPGPSNAYRELSKAEYVLPRILLAATGTMAAVGFPELRHYFSEWADVNAVATRAALHFIDTASFQTTGEILGDNILHLQLRKWAEVLVITPLSANTLCKIAGGLCDNLLTCLLA</sequence>
<evidence type="ECO:0000259" key="9">
    <source>
        <dbReference type="Pfam" id="PF02441"/>
    </source>
</evidence>
<keyword evidence="10" id="KW-0456">Lyase</keyword>
<keyword evidence="4" id="KW-0210">Decarboxylase</keyword>
<dbReference type="OrthoDB" id="1532798at2759"/>
<dbReference type="Gene3D" id="3.40.50.1950">
    <property type="entry name" value="Flavin prenyltransferase-like"/>
    <property type="match status" value="1"/>
</dbReference>
<dbReference type="Pfam" id="PF02441">
    <property type="entry name" value="Flavoprotein"/>
    <property type="match status" value="1"/>
</dbReference>
<dbReference type="GO" id="GO:0015937">
    <property type="term" value="P:coenzyme A biosynthetic process"/>
    <property type="evidence" value="ECO:0007669"/>
    <property type="project" value="UniProtKB-KW"/>
</dbReference>
<comment type="similarity">
    <text evidence="6">Belongs to the HFCD (homooligomeric flavin containing Cys decarboxylase) superfamily.</text>
</comment>
<dbReference type="STRING" id="429701.A0A2G9HQK9"/>
<evidence type="ECO:0000256" key="6">
    <source>
        <dbReference type="ARBA" id="ARBA00038350"/>
    </source>
</evidence>
<evidence type="ECO:0000256" key="3">
    <source>
        <dbReference type="ARBA" id="ARBA00022643"/>
    </source>
</evidence>
<evidence type="ECO:0000256" key="7">
    <source>
        <dbReference type="ARBA" id="ARBA00060685"/>
    </source>
</evidence>
<evidence type="ECO:0000256" key="2">
    <source>
        <dbReference type="ARBA" id="ARBA00022604"/>
    </source>
</evidence>
<feature type="domain" description="Flavoprotein" evidence="9">
    <location>
        <begin position="22"/>
        <end position="112"/>
    </location>
</feature>